<evidence type="ECO:0000313" key="11">
    <source>
        <dbReference type="Proteomes" id="UP000827284"/>
    </source>
</evidence>
<reference evidence="10" key="2">
    <citation type="journal article" date="2022" name="Microbiol. Resour. Announc.">
        <title>Whole-Genome Sequence of Entomortierella parvispora E1425, a Mucoromycotan Fungus Associated with Burkholderiaceae-Related Endosymbiotic Bacteria.</title>
        <authorList>
            <person name="Herlambang A."/>
            <person name="Guo Y."/>
            <person name="Takashima Y."/>
            <person name="Narisawa K."/>
            <person name="Ohta H."/>
            <person name="Nishizawa T."/>
        </authorList>
    </citation>
    <scope>NUCLEOTIDE SEQUENCE</scope>
    <source>
        <strain evidence="10">E1425</strain>
    </source>
</reference>
<evidence type="ECO:0000313" key="10">
    <source>
        <dbReference type="EMBL" id="GJJ70876.1"/>
    </source>
</evidence>
<dbReference type="Gene3D" id="4.10.240.10">
    <property type="entry name" value="Zn(2)-C6 fungal-type DNA-binding domain"/>
    <property type="match status" value="1"/>
</dbReference>
<dbReference type="CDD" id="cd00067">
    <property type="entry name" value="GAL4"/>
    <property type="match status" value="1"/>
</dbReference>
<dbReference type="AlphaFoldDB" id="A0A9P3H6D0"/>
<keyword evidence="5" id="KW-0238">DNA-binding</keyword>
<evidence type="ECO:0000256" key="1">
    <source>
        <dbReference type="ARBA" id="ARBA00004123"/>
    </source>
</evidence>
<evidence type="ECO:0000259" key="9">
    <source>
        <dbReference type="PROSITE" id="PS50048"/>
    </source>
</evidence>
<dbReference type="InterPro" id="IPR056751">
    <property type="entry name" value="PAS_13"/>
</dbReference>
<keyword evidence="3" id="KW-0862">Zinc</keyword>
<evidence type="ECO:0000256" key="6">
    <source>
        <dbReference type="ARBA" id="ARBA00023163"/>
    </source>
</evidence>
<gene>
    <name evidence="10" type="ORF">EMPS_03226</name>
</gene>
<proteinExistence type="predicted"/>
<keyword evidence="2" id="KW-0479">Metal-binding</keyword>
<dbReference type="InterPro" id="IPR001138">
    <property type="entry name" value="Zn2Cys6_DnaBD"/>
</dbReference>
<feature type="compositionally biased region" description="Basic residues" evidence="8">
    <location>
        <begin position="50"/>
        <end position="61"/>
    </location>
</feature>
<evidence type="ECO:0000256" key="5">
    <source>
        <dbReference type="ARBA" id="ARBA00023125"/>
    </source>
</evidence>
<dbReference type="Pfam" id="PF00172">
    <property type="entry name" value="Zn_clus"/>
    <property type="match status" value="1"/>
</dbReference>
<dbReference type="InterPro" id="IPR053045">
    <property type="entry name" value="Zinc_cluster_trans_reg"/>
</dbReference>
<evidence type="ECO:0000256" key="8">
    <source>
        <dbReference type="SAM" id="MobiDB-lite"/>
    </source>
</evidence>
<feature type="compositionally biased region" description="Low complexity" evidence="8">
    <location>
        <begin position="102"/>
        <end position="116"/>
    </location>
</feature>
<keyword evidence="11" id="KW-1185">Reference proteome</keyword>
<evidence type="ECO:0000256" key="7">
    <source>
        <dbReference type="ARBA" id="ARBA00023242"/>
    </source>
</evidence>
<accession>A0A9P3H6D0</accession>
<dbReference type="PROSITE" id="PS50048">
    <property type="entry name" value="ZN2_CY6_FUNGAL_2"/>
    <property type="match status" value="1"/>
</dbReference>
<dbReference type="Proteomes" id="UP000827284">
    <property type="component" value="Unassembled WGS sequence"/>
</dbReference>
<dbReference type="Pfam" id="PF24990">
    <property type="entry name" value="PAS_13"/>
    <property type="match status" value="1"/>
</dbReference>
<feature type="compositionally biased region" description="Low complexity" evidence="8">
    <location>
        <begin position="138"/>
        <end position="156"/>
    </location>
</feature>
<feature type="compositionally biased region" description="Low complexity" evidence="8">
    <location>
        <begin position="17"/>
        <end position="41"/>
    </location>
</feature>
<dbReference type="PANTHER" id="PTHR31986:SF7">
    <property type="entry name" value="REGULATOR OF DRUG SENSITIVITY 2"/>
    <property type="match status" value="1"/>
</dbReference>
<dbReference type="SMART" id="SM00066">
    <property type="entry name" value="GAL4"/>
    <property type="match status" value="1"/>
</dbReference>
<keyword evidence="7" id="KW-0539">Nucleus</keyword>
<dbReference type="PANTHER" id="PTHR31986">
    <property type="entry name" value="REGULATOR OF DRUG SENSITIVITY 2"/>
    <property type="match status" value="1"/>
</dbReference>
<dbReference type="GO" id="GO:0000977">
    <property type="term" value="F:RNA polymerase II transcription regulatory region sequence-specific DNA binding"/>
    <property type="evidence" value="ECO:0007669"/>
    <property type="project" value="TreeGrafter"/>
</dbReference>
<comment type="caution">
    <text evidence="10">The sequence shown here is derived from an EMBL/GenBank/DDBJ whole genome shotgun (WGS) entry which is preliminary data.</text>
</comment>
<evidence type="ECO:0000256" key="3">
    <source>
        <dbReference type="ARBA" id="ARBA00022833"/>
    </source>
</evidence>
<dbReference type="GO" id="GO:0008270">
    <property type="term" value="F:zinc ion binding"/>
    <property type="evidence" value="ECO:0007669"/>
    <property type="project" value="InterPro"/>
</dbReference>
<dbReference type="GO" id="GO:0000981">
    <property type="term" value="F:DNA-binding transcription factor activity, RNA polymerase II-specific"/>
    <property type="evidence" value="ECO:0007669"/>
    <property type="project" value="InterPro"/>
</dbReference>
<sequence length="443" mass="48650">MNNAADSNGNPNKATDDGAAGSQDQQQGGSSSSTAGMTQQQIDDEAAADKKKRAGPKRRKVTHACVYCRRSHMTCDDGRPCQRCIKRNIGHLCHDEAKPANSGASSSQQPTSASSSNAGTPAPSSGISRSPDARRTSQQQLPAHAQLTPQQQQQLAQGLQQQQLHGGNLNGMQLYGFNNQLAALPVTPLTFASEHMGNEFTVISDFLESLGDNQNIFTEAGIPVNTTEKFFLTAADPSDGTNEDRLTQVINAKFEAGFLKPYNYVNGYSRLQKYMDSNMSNISRQRILNVMGTFRPAFRTVAQSLTDIDLVLVEEAFERLLLDYDRVFSSMGIPACLWRRTGEIYKGNKEFASLVNVPLEMLREGRLCIYELMAEESAVNYWEKYGNIAFDAGQKAVLTSCLLKNPDPESQNVISCCFSFTIRRDKYNIPTVIVGNFLPVSLG</sequence>
<organism evidence="10 11">
    <name type="scientific">Entomortierella parvispora</name>
    <dbReference type="NCBI Taxonomy" id="205924"/>
    <lineage>
        <taxon>Eukaryota</taxon>
        <taxon>Fungi</taxon>
        <taxon>Fungi incertae sedis</taxon>
        <taxon>Mucoromycota</taxon>
        <taxon>Mortierellomycotina</taxon>
        <taxon>Mortierellomycetes</taxon>
        <taxon>Mortierellales</taxon>
        <taxon>Mortierellaceae</taxon>
        <taxon>Entomortierella</taxon>
    </lineage>
</organism>
<evidence type="ECO:0000256" key="2">
    <source>
        <dbReference type="ARBA" id="ARBA00022723"/>
    </source>
</evidence>
<dbReference type="GO" id="GO:0005634">
    <property type="term" value="C:nucleus"/>
    <property type="evidence" value="ECO:0007669"/>
    <property type="project" value="UniProtKB-SubCell"/>
</dbReference>
<reference evidence="10" key="1">
    <citation type="submission" date="2021-11" db="EMBL/GenBank/DDBJ databases">
        <authorList>
            <person name="Herlambang A."/>
            <person name="Guo Y."/>
            <person name="Takashima Y."/>
            <person name="Nishizawa T."/>
        </authorList>
    </citation>
    <scope>NUCLEOTIDE SEQUENCE</scope>
    <source>
        <strain evidence="10">E1425</strain>
    </source>
</reference>
<evidence type="ECO:0000256" key="4">
    <source>
        <dbReference type="ARBA" id="ARBA00023015"/>
    </source>
</evidence>
<feature type="region of interest" description="Disordered" evidence="8">
    <location>
        <begin position="98"/>
        <end position="156"/>
    </location>
</feature>
<feature type="compositionally biased region" description="Polar residues" evidence="8">
    <location>
        <begin position="117"/>
        <end position="128"/>
    </location>
</feature>
<dbReference type="OrthoDB" id="65716at2759"/>
<dbReference type="EMBL" id="BQFW01000004">
    <property type="protein sequence ID" value="GJJ70876.1"/>
    <property type="molecule type" value="Genomic_DNA"/>
</dbReference>
<protein>
    <recommendedName>
        <fullName evidence="9">Zn(2)-C6 fungal-type domain-containing protein</fullName>
    </recommendedName>
</protein>
<dbReference type="PROSITE" id="PS00463">
    <property type="entry name" value="ZN2_CY6_FUNGAL_1"/>
    <property type="match status" value="1"/>
</dbReference>
<comment type="subcellular location">
    <subcellularLocation>
        <location evidence="1">Nucleus</location>
    </subcellularLocation>
</comment>
<feature type="compositionally biased region" description="Polar residues" evidence="8">
    <location>
        <begin position="1"/>
        <end position="13"/>
    </location>
</feature>
<keyword evidence="4" id="KW-0805">Transcription regulation</keyword>
<dbReference type="FunFam" id="4.10.240.10:FF:000002">
    <property type="entry name" value="Zn cluster transcription factor Rds2"/>
    <property type="match status" value="1"/>
</dbReference>
<feature type="region of interest" description="Disordered" evidence="8">
    <location>
        <begin position="1"/>
        <end position="61"/>
    </location>
</feature>
<feature type="domain" description="Zn(2)-C6 fungal-type" evidence="9">
    <location>
        <begin position="64"/>
        <end position="93"/>
    </location>
</feature>
<dbReference type="InterPro" id="IPR036864">
    <property type="entry name" value="Zn2-C6_fun-type_DNA-bd_sf"/>
</dbReference>
<name>A0A9P3H6D0_9FUNG</name>
<keyword evidence="6" id="KW-0804">Transcription</keyword>
<dbReference type="SUPFAM" id="SSF57701">
    <property type="entry name" value="Zn2/Cys6 DNA-binding domain"/>
    <property type="match status" value="1"/>
</dbReference>